<dbReference type="GO" id="GO:0005739">
    <property type="term" value="C:mitochondrion"/>
    <property type="evidence" value="ECO:0007669"/>
    <property type="project" value="UniProtKB-SubCell"/>
</dbReference>
<dbReference type="Pfam" id="PF00730">
    <property type="entry name" value="HhH-GPD"/>
    <property type="match status" value="1"/>
</dbReference>
<dbReference type="InterPro" id="IPR029119">
    <property type="entry name" value="MutY_C"/>
</dbReference>
<dbReference type="GO" id="GO:0005634">
    <property type="term" value="C:nucleus"/>
    <property type="evidence" value="ECO:0007669"/>
    <property type="project" value="UniProtKB-SubCell"/>
</dbReference>
<evidence type="ECO:0000256" key="15">
    <source>
        <dbReference type="ARBA" id="ARBA00023242"/>
    </source>
</evidence>
<dbReference type="GO" id="GO:0006284">
    <property type="term" value="P:base-excision repair"/>
    <property type="evidence" value="ECO:0007669"/>
    <property type="project" value="UniProtKB-UniRule"/>
</dbReference>
<evidence type="ECO:0000256" key="5">
    <source>
        <dbReference type="ARBA" id="ARBA00012045"/>
    </source>
</evidence>
<dbReference type="PANTHER" id="PTHR42944:SF1">
    <property type="entry name" value="ADENINE DNA GLYCOSYLASE"/>
    <property type="match status" value="1"/>
</dbReference>
<dbReference type="CDD" id="cd00056">
    <property type="entry name" value="ENDO3c"/>
    <property type="match status" value="1"/>
</dbReference>
<dbReference type="InterPro" id="IPR003651">
    <property type="entry name" value="Endonuclease3_FeS-loop_motif"/>
</dbReference>
<dbReference type="SMART" id="SM00525">
    <property type="entry name" value="FES"/>
    <property type="match status" value="1"/>
</dbReference>
<comment type="function">
    <text evidence="18">Adenine glycosylase active on G-A mispairs.</text>
</comment>
<dbReference type="Pfam" id="PF00633">
    <property type="entry name" value="HHH"/>
    <property type="match status" value="1"/>
</dbReference>
<evidence type="ECO:0000259" key="19">
    <source>
        <dbReference type="SMART" id="SM00478"/>
    </source>
</evidence>
<dbReference type="InterPro" id="IPR003265">
    <property type="entry name" value="HhH-GPD_domain"/>
</dbReference>
<evidence type="ECO:0000256" key="2">
    <source>
        <dbReference type="ARBA" id="ARBA00004123"/>
    </source>
</evidence>
<evidence type="ECO:0000256" key="16">
    <source>
        <dbReference type="ARBA" id="ARBA00023295"/>
    </source>
</evidence>
<protein>
    <recommendedName>
        <fullName evidence="6 18">Adenine DNA glycosylase</fullName>
        <ecNumber evidence="5 18">3.2.2.31</ecNumber>
    </recommendedName>
</protein>
<evidence type="ECO:0000256" key="17">
    <source>
        <dbReference type="ARBA" id="ARBA00058024"/>
    </source>
</evidence>
<evidence type="ECO:0000256" key="6">
    <source>
        <dbReference type="ARBA" id="ARBA00022023"/>
    </source>
</evidence>
<evidence type="ECO:0000313" key="20">
    <source>
        <dbReference type="Ensembl" id="ENSKMAP00000003054.1"/>
    </source>
</evidence>
<accession>A0A3Q2ZXJ4</accession>
<dbReference type="GO" id="GO:0035485">
    <property type="term" value="F:adenine/guanine mispair binding"/>
    <property type="evidence" value="ECO:0007669"/>
    <property type="project" value="TreeGrafter"/>
</dbReference>
<keyword evidence="9 18" id="KW-0227">DNA damage</keyword>
<dbReference type="Gene3D" id="3.90.79.10">
    <property type="entry name" value="Nucleoside Triphosphate Pyrophosphohydrolase"/>
    <property type="match status" value="1"/>
</dbReference>
<evidence type="ECO:0000256" key="11">
    <source>
        <dbReference type="ARBA" id="ARBA00023004"/>
    </source>
</evidence>
<dbReference type="OMA" id="CRPGDFN"/>
<evidence type="ECO:0000256" key="3">
    <source>
        <dbReference type="ARBA" id="ARBA00004173"/>
    </source>
</evidence>
<evidence type="ECO:0000256" key="18">
    <source>
        <dbReference type="RuleBase" id="RU365096"/>
    </source>
</evidence>
<evidence type="ECO:0000256" key="7">
    <source>
        <dbReference type="ARBA" id="ARBA00022485"/>
    </source>
</evidence>
<dbReference type="Pfam" id="PF14815">
    <property type="entry name" value="NUDIX_4"/>
    <property type="match status" value="1"/>
</dbReference>
<evidence type="ECO:0000256" key="10">
    <source>
        <dbReference type="ARBA" id="ARBA00022801"/>
    </source>
</evidence>
<dbReference type="GeneTree" id="ENSGT00510000047220"/>
<evidence type="ECO:0000256" key="9">
    <source>
        <dbReference type="ARBA" id="ARBA00022763"/>
    </source>
</evidence>
<keyword evidence="15" id="KW-0539">Nucleus</keyword>
<name>A0A3Q2ZXJ4_KRYMA</name>
<dbReference type="GO" id="GO:0032357">
    <property type="term" value="F:oxidized purine DNA binding"/>
    <property type="evidence" value="ECO:0007669"/>
    <property type="project" value="TreeGrafter"/>
</dbReference>
<dbReference type="FunFam" id="1.10.340.30:FF:000002">
    <property type="entry name" value="Adenine DNA glycosylase"/>
    <property type="match status" value="1"/>
</dbReference>
<evidence type="ECO:0000256" key="14">
    <source>
        <dbReference type="ARBA" id="ARBA00023204"/>
    </source>
</evidence>
<comment type="subcellular location">
    <subcellularLocation>
        <location evidence="3">Mitochondrion</location>
    </subcellularLocation>
    <subcellularLocation>
        <location evidence="2">Nucleus</location>
    </subcellularLocation>
</comment>
<dbReference type="GO" id="GO:0034039">
    <property type="term" value="F:8-oxo-7,8-dihydroguanine DNA N-glycosylase activity"/>
    <property type="evidence" value="ECO:0007669"/>
    <property type="project" value="TreeGrafter"/>
</dbReference>
<reference evidence="20" key="1">
    <citation type="submission" date="2025-08" db="UniProtKB">
        <authorList>
            <consortium name="Ensembl"/>
        </authorList>
    </citation>
    <scope>IDENTIFICATION</scope>
</reference>
<dbReference type="CDD" id="cd03431">
    <property type="entry name" value="NUDIX_DNA_Glycosylase_C-MutY"/>
    <property type="match status" value="1"/>
</dbReference>
<evidence type="ECO:0000313" key="21">
    <source>
        <dbReference type="Proteomes" id="UP000264800"/>
    </source>
</evidence>
<dbReference type="GO" id="GO:0006298">
    <property type="term" value="P:mismatch repair"/>
    <property type="evidence" value="ECO:0007669"/>
    <property type="project" value="TreeGrafter"/>
</dbReference>
<dbReference type="SUPFAM" id="SSF55811">
    <property type="entry name" value="Nudix"/>
    <property type="match status" value="1"/>
</dbReference>
<keyword evidence="16 18" id="KW-0326">Glycosidase</keyword>
<sequence>MRVVCLLPDAAPSSSSSSSPHTFCDPADVVLLRSQLLSWYDQEKRELPWRTLAGDTLDRSPCNLLVFFVVYFSVWVSEIMLQQTQVATVKDYYNRWMKKWPRVQDLAAATLEEVNQMWAGLGYYSRGKRLHEGAQKVVTELKGQMPQTAEELLKQLPGVGRYTAAAVGSIALGQVTGAVDGNVIRVLCRLRAIGADSTSPAVTEALWNLANSLVDRERPGDFNQAMMELGARVCTPKGSLCSQCPVQSHCRSYRKVGTSSEVDLNSGACSLCPSEPWDDELGVQNFPRKPAKKAPRVERTLTCVVTRPGEEGDEEFLLTQRPNKGLLAGLWEFPSLLLQEESSEVKQKRALCDEISSVRADVDADATDRFQVVHIFSHIHQTYVVYGLRLTQSDTHTQTDRTQWLHRAALQEAAVSTGLKKVGQTPGCCPGVPHLPGSNLVINTS</sequence>
<organism evidence="20 21">
    <name type="scientific">Kryptolebias marmoratus</name>
    <name type="common">Mangrove killifish</name>
    <name type="synonym">Rivulus marmoratus</name>
    <dbReference type="NCBI Taxonomy" id="37003"/>
    <lineage>
        <taxon>Eukaryota</taxon>
        <taxon>Metazoa</taxon>
        <taxon>Chordata</taxon>
        <taxon>Craniata</taxon>
        <taxon>Vertebrata</taxon>
        <taxon>Euteleostomi</taxon>
        <taxon>Actinopterygii</taxon>
        <taxon>Neopterygii</taxon>
        <taxon>Teleostei</taxon>
        <taxon>Neoteleostei</taxon>
        <taxon>Acanthomorphata</taxon>
        <taxon>Ovalentaria</taxon>
        <taxon>Atherinomorphae</taxon>
        <taxon>Cyprinodontiformes</taxon>
        <taxon>Rivulidae</taxon>
        <taxon>Kryptolebias</taxon>
    </lineage>
</organism>
<keyword evidence="21" id="KW-1185">Reference proteome</keyword>
<feature type="domain" description="HhH-GPD" evidence="19">
    <location>
        <begin position="80"/>
        <end position="232"/>
    </location>
</feature>
<dbReference type="InterPro" id="IPR011257">
    <property type="entry name" value="DNA_glycosylase"/>
</dbReference>
<dbReference type="GO" id="GO:0000701">
    <property type="term" value="F:purine-specific mismatch base pair DNA N-glycosylase activity"/>
    <property type="evidence" value="ECO:0007669"/>
    <property type="project" value="UniProtKB-EC"/>
</dbReference>
<dbReference type="Gene3D" id="1.10.1670.10">
    <property type="entry name" value="Helix-hairpin-Helix base-excision DNA repair enzymes (C-terminal)"/>
    <property type="match status" value="1"/>
</dbReference>
<dbReference type="InterPro" id="IPR044298">
    <property type="entry name" value="MIG/MutY"/>
</dbReference>
<comment type="cofactor">
    <cofactor evidence="18">
        <name>[4Fe-4S] cluster</name>
        <dbReference type="ChEBI" id="CHEBI:49883"/>
    </cofactor>
    <text evidence="18">Binds 1 [4Fe-4S] cluster.</text>
</comment>
<evidence type="ECO:0000256" key="12">
    <source>
        <dbReference type="ARBA" id="ARBA00023014"/>
    </source>
</evidence>
<evidence type="ECO:0000256" key="13">
    <source>
        <dbReference type="ARBA" id="ARBA00023128"/>
    </source>
</evidence>
<comment type="function">
    <text evidence="17">Involved in oxidative DNA damage repair. Initiates repair of A*oxoG to C*G by removing the inappropriately paired adenine base from the DNA backbone. Possesses both adenine and 2-OH-A DNA glycosylase activities.</text>
</comment>
<keyword evidence="13" id="KW-0496">Mitochondrion</keyword>
<dbReference type="PROSITE" id="PS01155">
    <property type="entry name" value="ENDONUCLEASE_III_2"/>
    <property type="match status" value="1"/>
</dbReference>
<dbReference type="FunFam" id="1.10.1670.10:FF:000002">
    <property type="entry name" value="Adenine DNA glycosylase"/>
    <property type="match status" value="1"/>
</dbReference>
<dbReference type="InterPro" id="IPR015797">
    <property type="entry name" value="NUDIX_hydrolase-like_dom_sf"/>
</dbReference>
<reference evidence="20" key="2">
    <citation type="submission" date="2025-09" db="UniProtKB">
        <authorList>
            <consortium name="Ensembl"/>
        </authorList>
    </citation>
    <scope>IDENTIFICATION</scope>
</reference>
<dbReference type="SUPFAM" id="SSF48150">
    <property type="entry name" value="DNA-glycosylase"/>
    <property type="match status" value="1"/>
</dbReference>
<keyword evidence="7" id="KW-0004">4Fe-4S</keyword>
<dbReference type="Gene3D" id="1.10.340.30">
    <property type="entry name" value="Hypothetical protein, domain 2"/>
    <property type="match status" value="1"/>
</dbReference>
<evidence type="ECO:0000256" key="8">
    <source>
        <dbReference type="ARBA" id="ARBA00022723"/>
    </source>
</evidence>
<dbReference type="Ensembl" id="ENSKMAT00000003117.1">
    <property type="protein sequence ID" value="ENSKMAP00000003054.1"/>
    <property type="gene ID" value="ENSKMAG00000002273.1"/>
</dbReference>
<keyword evidence="8" id="KW-0479">Metal-binding</keyword>
<dbReference type="EC" id="3.2.2.31" evidence="5 18"/>
<dbReference type="SMART" id="SM00478">
    <property type="entry name" value="ENDO3c"/>
    <property type="match status" value="1"/>
</dbReference>
<comment type="similarity">
    <text evidence="4 18">Belongs to the Nth/MutY family.</text>
</comment>
<proteinExistence type="inferred from homology"/>
<dbReference type="InterPro" id="IPR000445">
    <property type="entry name" value="HhH_motif"/>
</dbReference>
<dbReference type="FunFam" id="3.90.79.10:FF:000026">
    <property type="entry name" value="Adenine DNA glycosylase"/>
    <property type="match status" value="1"/>
</dbReference>
<keyword evidence="11 18" id="KW-0408">Iron</keyword>
<dbReference type="PANTHER" id="PTHR42944">
    <property type="entry name" value="ADENINE DNA GLYCOSYLASE"/>
    <property type="match status" value="1"/>
</dbReference>
<keyword evidence="12" id="KW-0411">Iron-sulfur</keyword>
<evidence type="ECO:0000256" key="4">
    <source>
        <dbReference type="ARBA" id="ARBA00008343"/>
    </source>
</evidence>
<dbReference type="InterPro" id="IPR023170">
    <property type="entry name" value="HhH_base_excis_C"/>
</dbReference>
<evidence type="ECO:0000256" key="1">
    <source>
        <dbReference type="ARBA" id="ARBA00000843"/>
    </source>
</evidence>
<dbReference type="Proteomes" id="UP000264800">
    <property type="component" value="Unplaced"/>
</dbReference>
<comment type="catalytic activity">
    <reaction evidence="1 18">
        <text>Hydrolyzes free adenine bases from 7,8-dihydro-8-oxoguanine:adenine mismatched double-stranded DNA, leaving an apurinic site.</text>
        <dbReference type="EC" id="3.2.2.31"/>
    </reaction>
</comment>
<dbReference type="GO" id="GO:0051539">
    <property type="term" value="F:4 iron, 4 sulfur cluster binding"/>
    <property type="evidence" value="ECO:0007669"/>
    <property type="project" value="UniProtKB-UniRule"/>
</dbReference>
<keyword evidence="14" id="KW-0234">DNA repair</keyword>
<dbReference type="GO" id="GO:0046872">
    <property type="term" value="F:metal ion binding"/>
    <property type="evidence" value="ECO:0007669"/>
    <property type="project" value="UniProtKB-UniRule"/>
</dbReference>
<keyword evidence="10" id="KW-0378">Hydrolase</keyword>
<dbReference type="InterPro" id="IPR004036">
    <property type="entry name" value="Endonuclease-III-like_CS2"/>
</dbReference>
<dbReference type="AlphaFoldDB" id="A0A3Q2ZXJ4"/>